<evidence type="ECO:0000259" key="17">
    <source>
        <dbReference type="Pfam" id="PF08264"/>
    </source>
</evidence>
<comment type="domain">
    <text evidence="15">IleRS has two distinct active sites: one for aminoacylation and one for editing. The misactivated valine is translocated from the active site to the editing site, which sterically excludes the correctly activated isoleucine. The single editing site contains two valyl binding pockets, one specific for each substrate (Val-AMP or Val-tRNA(Ile)).</text>
</comment>
<keyword evidence="7 15" id="KW-0479">Metal-binding</keyword>
<evidence type="ECO:0000256" key="14">
    <source>
        <dbReference type="ARBA" id="ARBA00048359"/>
    </source>
</evidence>
<dbReference type="Pfam" id="PF08264">
    <property type="entry name" value="Anticodon_1"/>
    <property type="match status" value="1"/>
</dbReference>
<dbReference type="SUPFAM" id="SSF47323">
    <property type="entry name" value="Anticodon-binding domain of a subclass of class I aminoacyl-tRNA synthetases"/>
    <property type="match status" value="1"/>
</dbReference>
<comment type="subunit">
    <text evidence="4 15">Monomer.</text>
</comment>
<dbReference type="PANTHER" id="PTHR42780:SF1">
    <property type="entry name" value="ISOLEUCINE--TRNA LIGASE, CYTOPLASMIC"/>
    <property type="match status" value="1"/>
</dbReference>
<dbReference type="SUPFAM" id="SSF50677">
    <property type="entry name" value="ValRS/IleRS/LeuRS editing domain"/>
    <property type="match status" value="1"/>
</dbReference>
<evidence type="ECO:0000256" key="7">
    <source>
        <dbReference type="ARBA" id="ARBA00022723"/>
    </source>
</evidence>
<protein>
    <recommendedName>
        <fullName evidence="15">Isoleucine--tRNA ligase</fullName>
        <ecNumber evidence="15">6.1.1.5</ecNumber>
    </recommendedName>
    <alternativeName>
        <fullName evidence="15">Isoleucyl-tRNA synthetase</fullName>
        <shortName evidence="15">IleRS</shortName>
    </alternativeName>
</protein>
<evidence type="ECO:0000256" key="11">
    <source>
        <dbReference type="ARBA" id="ARBA00022917"/>
    </source>
</evidence>
<feature type="short sequence motif" description="'KMSKS' region" evidence="15">
    <location>
        <begin position="598"/>
        <end position="602"/>
    </location>
</feature>
<dbReference type="HAMAP" id="MF_02003">
    <property type="entry name" value="Ile_tRNA_synth_type2"/>
    <property type="match status" value="1"/>
</dbReference>
<comment type="cofactor">
    <cofactor evidence="1 15">
        <name>Zn(2+)</name>
        <dbReference type="ChEBI" id="CHEBI:29105"/>
    </cofactor>
</comment>
<sequence length="1045" mass="116187">MTPQYRQVPAQVDLPALEHAVLDFWRENKIFARSLEQSEGRPEWVFYEGPPTANGMPGAHHIEARVFKDVFPRFRTMRGYHVDRKAGWDCHGLPVELAVEKELGFNGKKDIEAYGIAEFNARCRESVTRHTDAFAELTTRMGYWTDLDGAYWTMNPGYIESVWWSLKEIFAKGLLVQDHRVAPWCPRCGTGLSDHELAQGYETVVDPSVFVRFPLTSGPLAGEAALLVWTTTPWTLVSNTAVAAHPEVRYVVASDGREKLVVAEPLVEKALGEGWTLTGESFTGAEMERWSYRRPFGLVEIPDAHFVVNAEYVTTEDGTGLVHQSPAFGEDDLLTCRAYGLPVVNPVRPDGTFEEGLDLIGGQFFKKADEALTADLKERGLLFRHVPYEHSYPHCWRCHTALLYYAQPSWYIRTTAIKDALLRENEKTNWYPESVKTGRYGDWLNNNIDWALSRNRYWGTPLPIWRCAESHLTCVGSLAELSELTGTDQSGLDPHRPYIDAVTFTCPADGCSLTAERVPEVIDAWYDSGSMPFAQYGYPYRNKELFERRYPAQFISEAIDQTRGWFYTLMAVGTLVFDKSSYENVVCLGHILAEDGRKMSKHLGNILQPIPLMDQHGADAVRWFMAAGGSPWAARRVGHGTIQEVVRKTLLTYWNTVAFQALYARTSGWAPSAADPAPAGRPLLDRWLLGELGTLTEQVTESLEAYDTQRAGKLLSAFVDDLSNWYVRRSRRRFWQGDAAALRTLHDVVETVTRLMAPLVPFITERVWQDLVVPVTPEAPASVHLTSWPEPDRSMIDPSLSERMALVRRLVELGRATRAESGVKTRQPLSRALVAASGFEALGAELRAQIEEELNVSSLASLSEVGGSLVDTTAKANFRALGKRFGKGTQPVAKAVAEADAAALSVALREGNASVVVDGETVALSPDEVIITETPREGWSVASDAGATVALDLEITPELRRAGLARDVIRLIQEARKNSGLDVADRIALRWQSADEELRRALADHAELIADEVLATDFAAGEADAAYGAPFEDAPLGLTFRLRKA</sequence>
<dbReference type="InterPro" id="IPR009080">
    <property type="entry name" value="tRNAsynth_Ia_anticodon-bd"/>
</dbReference>
<keyword evidence="11 15" id="KW-0648">Protein biosynthesis</keyword>
<keyword evidence="9 15" id="KW-0862">Zinc</keyword>
<dbReference type="EC" id="6.1.1.5" evidence="15"/>
<evidence type="ECO:0000256" key="3">
    <source>
        <dbReference type="ARBA" id="ARBA00007078"/>
    </source>
</evidence>
<dbReference type="Pfam" id="PF19302">
    <property type="entry name" value="DUF5915"/>
    <property type="match status" value="1"/>
</dbReference>
<evidence type="ECO:0000256" key="13">
    <source>
        <dbReference type="ARBA" id="ARBA00025217"/>
    </source>
</evidence>
<dbReference type="FunFam" id="1.10.730.10:FF:000021">
    <property type="entry name" value="Isoleucine--tRNA ligase"/>
    <property type="match status" value="1"/>
</dbReference>
<dbReference type="CDD" id="cd00818">
    <property type="entry name" value="IleRS_core"/>
    <property type="match status" value="1"/>
</dbReference>
<feature type="domain" description="Methionyl/Valyl/Leucyl/Isoleucyl-tRNA synthetase anticodon-binding" evidence="17">
    <location>
        <begin position="685"/>
        <end position="830"/>
    </location>
</feature>
<feature type="binding site" evidence="15">
    <location>
        <position position="601"/>
    </location>
    <ligand>
        <name>ATP</name>
        <dbReference type="ChEBI" id="CHEBI:30616"/>
    </ligand>
</feature>
<dbReference type="AlphaFoldDB" id="A0A1V4CY53"/>
<dbReference type="PANTHER" id="PTHR42780">
    <property type="entry name" value="SOLEUCYL-TRNA SYNTHETASE"/>
    <property type="match status" value="1"/>
</dbReference>
<feature type="short sequence motif" description="'HIGH' region" evidence="15">
    <location>
        <begin position="51"/>
        <end position="61"/>
    </location>
</feature>
<dbReference type="GO" id="GO:0008270">
    <property type="term" value="F:zinc ion binding"/>
    <property type="evidence" value="ECO:0007669"/>
    <property type="project" value="UniProtKB-UniRule"/>
</dbReference>
<accession>A0A1V4CY53</accession>
<evidence type="ECO:0000256" key="12">
    <source>
        <dbReference type="ARBA" id="ARBA00023146"/>
    </source>
</evidence>
<dbReference type="Proteomes" id="UP000033615">
    <property type="component" value="Unassembled WGS sequence"/>
</dbReference>
<evidence type="ECO:0000256" key="2">
    <source>
        <dbReference type="ARBA" id="ARBA00004496"/>
    </source>
</evidence>
<evidence type="ECO:0000256" key="10">
    <source>
        <dbReference type="ARBA" id="ARBA00022840"/>
    </source>
</evidence>
<dbReference type="InterPro" id="IPR002301">
    <property type="entry name" value="Ile-tRNA-ligase"/>
</dbReference>
<dbReference type="GO" id="GO:0006428">
    <property type="term" value="P:isoleucyl-tRNA aminoacylation"/>
    <property type="evidence" value="ECO:0007669"/>
    <property type="project" value="UniProtKB-UniRule"/>
</dbReference>
<dbReference type="FunFam" id="3.40.50.620:FF:000063">
    <property type="entry name" value="Isoleucine--tRNA ligase"/>
    <property type="match status" value="1"/>
</dbReference>
<comment type="subcellular location">
    <subcellularLocation>
        <location evidence="2 15">Cytoplasm</location>
    </subcellularLocation>
</comment>
<evidence type="ECO:0000259" key="16">
    <source>
        <dbReference type="Pfam" id="PF00133"/>
    </source>
</evidence>
<keyword evidence="8 15" id="KW-0547">Nucleotide-binding</keyword>
<dbReference type="InterPro" id="IPR009008">
    <property type="entry name" value="Val/Leu/Ile-tRNA-synth_edit"/>
</dbReference>
<dbReference type="GO" id="GO:0002161">
    <property type="term" value="F:aminoacyl-tRNA deacylase activity"/>
    <property type="evidence" value="ECO:0007669"/>
    <property type="project" value="InterPro"/>
</dbReference>
<gene>
    <name evidence="15" type="primary">ileS</name>
    <name evidence="18" type="ORF">VT50_0228235</name>
</gene>
<keyword evidence="6 15" id="KW-0436">Ligase</keyword>
<keyword evidence="5 15" id="KW-0963">Cytoplasm</keyword>
<comment type="caution">
    <text evidence="18">The sequence shown here is derived from an EMBL/GenBank/DDBJ whole genome shotgun (WGS) entry which is preliminary data.</text>
</comment>
<evidence type="ECO:0000256" key="4">
    <source>
        <dbReference type="ARBA" id="ARBA00011245"/>
    </source>
</evidence>
<evidence type="ECO:0000256" key="6">
    <source>
        <dbReference type="ARBA" id="ARBA00022598"/>
    </source>
</evidence>
<keyword evidence="10 15" id="KW-0067">ATP-binding</keyword>
<feature type="domain" description="Aminoacyl-tRNA synthetase class Ia" evidence="16">
    <location>
        <begin position="21"/>
        <end position="626"/>
    </location>
</feature>
<dbReference type="NCBIfam" id="TIGR00392">
    <property type="entry name" value="ileS"/>
    <property type="match status" value="1"/>
</dbReference>
<dbReference type="GO" id="GO:0005524">
    <property type="term" value="F:ATP binding"/>
    <property type="evidence" value="ECO:0007669"/>
    <property type="project" value="UniProtKB-UniRule"/>
</dbReference>
<dbReference type="Pfam" id="PF00133">
    <property type="entry name" value="tRNA-synt_1"/>
    <property type="match status" value="1"/>
</dbReference>
<dbReference type="Gene3D" id="1.10.730.10">
    <property type="entry name" value="Isoleucyl-tRNA Synthetase, Domain 1"/>
    <property type="match status" value="1"/>
</dbReference>
<comment type="similarity">
    <text evidence="3 15">Belongs to the class-I aminoacyl-tRNA synthetase family. IleS type 2 subfamily.</text>
</comment>
<evidence type="ECO:0000256" key="5">
    <source>
        <dbReference type="ARBA" id="ARBA00022490"/>
    </source>
</evidence>
<dbReference type="PRINTS" id="PR00984">
    <property type="entry name" value="TRNASYNTHILE"/>
</dbReference>
<dbReference type="OrthoDB" id="9810365at2"/>
<keyword evidence="19" id="KW-1185">Reference proteome</keyword>
<dbReference type="InterPro" id="IPR023586">
    <property type="entry name" value="Ile-tRNA-ligase_type2"/>
</dbReference>
<keyword evidence="12 15" id="KW-0030">Aminoacyl-tRNA synthetase</keyword>
<evidence type="ECO:0000313" key="19">
    <source>
        <dbReference type="Proteomes" id="UP000033615"/>
    </source>
</evidence>
<evidence type="ECO:0000256" key="15">
    <source>
        <dbReference type="HAMAP-Rule" id="MF_02003"/>
    </source>
</evidence>
<organism evidence="18 19">
    <name type="scientific">Streptomyces antioxidans</name>
    <dbReference type="NCBI Taxonomy" id="1507734"/>
    <lineage>
        <taxon>Bacteria</taxon>
        <taxon>Bacillati</taxon>
        <taxon>Actinomycetota</taxon>
        <taxon>Actinomycetes</taxon>
        <taxon>Kitasatosporales</taxon>
        <taxon>Streptomycetaceae</taxon>
        <taxon>Streptomyces</taxon>
    </lineage>
</organism>
<dbReference type="GO" id="GO:0004822">
    <property type="term" value="F:isoleucine-tRNA ligase activity"/>
    <property type="evidence" value="ECO:0007669"/>
    <property type="project" value="UniProtKB-UniRule"/>
</dbReference>
<dbReference type="GO" id="GO:0005737">
    <property type="term" value="C:cytoplasm"/>
    <property type="evidence" value="ECO:0007669"/>
    <property type="project" value="UniProtKB-SubCell"/>
</dbReference>
<dbReference type="RefSeq" id="WP_046089293.1">
    <property type="nucleotide sequence ID" value="NZ_LAKD02000088.1"/>
</dbReference>
<evidence type="ECO:0000256" key="8">
    <source>
        <dbReference type="ARBA" id="ARBA00022741"/>
    </source>
</evidence>
<dbReference type="FunFam" id="3.90.740.10:FF:000016">
    <property type="entry name" value="Isoleucine--tRNA ligase"/>
    <property type="match status" value="1"/>
</dbReference>
<comment type="catalytic activity">
    <reaction evidence="14 15">
        <text>tRNA(Ile) + L-isoleucine + ATP = L-isoleucyl-tRNA(Ile) + AMP + diphosphate</text>
        <dbReference type="Rhea" id="RHEA:11060"/>
        <dbReference type="Rhea" id="RHEA-COMP:9666"/>
        <dbReference type="Rhea" id="RHEA-COMP:9695"/>
        <dbReference type="ChEBI" id="CHEBI:30616"/>
        <dbReference type="ChEBI" id="CHEBI:33019"/>
        <dbReference type="ChEBI" id="CHEBI:58045"/>
        <dbReference type="ChEBI" id="CHEBI:78442"/>
        <dbReference type="ChEBI" id="CHEBI:78528"/>
        <dbReference type="ChEBI" id="CHEBI:456215"/>
        <dbReference type="EC" id="6.1.1.5"/>
    </reaction>
</comment>
<dbReference type="GO" id="GO:0000049">
    <property type="term" value="F:tRNA binding"/>
    <property type="evidence" value="ECO:0007669"/>
    <property type="project" value="InterPro"/>
</dbReference>
<reference evidence="18" key="1">
    <citation type="submission" date="2016-12" db="EMBL/GenBank/DDBJ databases">
        <title>Genome sequence of Streptomyces antioxidans MUSC 164.</title>
        <authorList>
            <person name="Lee L.-H."/>
            <person name="Ser H.-L."/>
        </authorList>
    </citation>
    <scope>NUCLEOTIDE SEQUENCE [LARGE SCALE GENOMIC DNA]</scope>
    <source>
        <strain evidence="18">MUSC 164</strain>
    </source>
</reference>
<dbReference type="FunFam" id="3.40.50.620:FF:000075">
    <property type="entry name" value="Isoleucine--tRNA ligase"/>
    <property type="match status" value="1"/>
</dbReference>
<dbReference type="InterPro" id="IPR033709">
    <property type="entry name" value="Anticodon_Ile_ABEc"/>
</dbReference>
<comment type="function">
    <text evidence="13 15">Catalyzes the attachment of isoleucine to tRNA(Ile). As IleRS can inadvertently accommodate and process structurally similar amino acids such as valine, to avoid such errors it has two additional distinct tRNA(Ile)-dependent editing activities. One activity is designated as 'pretransfer' editing and involves the hydrolysis of activated Val-AMP. The other activity is designated 'posttransfer' editing and involves deacylation of mischarged Val-tRNA(Ile).</text>
</comment>
<proteinExistence type="inferred from homology"/>
<dbReference type="CDD" id="cd07961">
    <property type="entry name" value="Anticodon_Ia_Ile_ABEc"/>
    <property type="match status" value="1"/>
</dbReference>
<dbReference type="EMBL" id="LAKD02000088">
    <property type="protein sequence ID" value="OPF73549.1"/>
    <property type="molecule type" value="Genomic_DNA"/>
</dbReference>
<evidence type="ECO:0000313" key="18">
    <source>
        <dbReference type="EMBL" id="OPF73549.1"/>
    </source>
</evidence>
<evidence type="ECO:0000256" key="1">
    <source>
        <dbReference type="ARBA" id="ARBA00001947"/>
    </source>
</evidence>
<dbReference type="InterPro" id="IPR014729">
    <property type="entry name" value="Rossmann-like_a/b/a_fold"/>
</dbReference>
<dbReference type="Gene3D" id="3.90.740.10">
    <property type="entry name" value="Valyl/Leucyl/Isoleucyl-tRNA synthetase, editing domain"/>
    <property type="match status" value="1"/>
</dbReference>
<dbReference type="InterPro" id="IPR002300">
    <property type="entry name" value="aa-tRNA-synth_Ia"/>
</dbReference>
<dbReference type="InterPro" id="IPR013155">
    <property type="entry name" value="M/V/L/I-tRNA-synth_anticd-bd"/>
</dbReference>
<name>A0A1V4CY53_9ACTN</name>
<dbReference type="SUPFAM" id="SSF52374">
    <property type="entry name" value="Nucleotidylyl transferase"/>
    <property type="match status" value="1"/>
</dbReference>
<dbReference type="Gene3D" id="3.40.50.620">
    <property type="entry name" value="HUPs"/>
    <property type="match status" value="2"/>
</dbReference>
<evidence type="ECO:0000256" key="9">
    <source>
        <dbReference type="ARBA" id="ARBA00022833"/>
    </source>
</evidence>